<name>A0A0A9DZ10_ARUDO</name>
<organism evidence="1">
    <name type="scientific">Arundo donax</name>
    <name type="common">Giant reed</name>
    <name type="synonym">Donax arundinaceus</name>
    <dbReference type="NCBI Taxonomy" id="35708"/>
    <lineage>
        <taxon>Eukaryota</taxon>
        <taxon>Viridiplantae</taxon>
        <taxon>Streptophyta</taxon>
        <taxon>Embryophyta</taxon>
        <taxon>Tracheophyta</taxon>
        <taxon>Spermatophyta</taxon>
        <taxon>Magnoliopsida</taxon>
        <taxon>Liliopsida</taxon>
        <taxon>Poales</taxon>
        <taxon>Poaceae</taxon>
        <taxon>PACMAD clade</taxon>
        <taxon>Arundinoideae</taxon>
        <taxon>Arundineae</taxon>
        <taxon>Arundo</taxon>
    </lineage>
</organism>
<accession>A0A0A9DZ10</accession>
<protein>
    <submittedName>
        <fullName evidence="1">Uncharacterized protein</fullName>
    </submittedName>
</protein>
<evidence type="ECO:0000313" key="1">
    <source>
        <dbReference type="EMBL" id="JAD88982.1"/>
    </source>
</evidence>
<proteinExistence type="predicted"/>
<dbReference type="AlphaFoldDB" id="A0A0A9DZ10"/>
<sequence length="41" mass="4696">MENKIFEPAEDGQQPKYVTAVVAVFLVENTKKNKFLQNVLD</sequence>
<reference evidence="1" key="2">
    <citation type="journal article" date="2015" name="Data Brief">
        <title>Shoot transcriptome of the giant reed, Arundo donax.</title>
        <authorList>
            <person name="Barrero R.A."/>
            <person name="Guerrero F.D."/>
            <person name="Moolhuijzen P."/>
            <person name="Goolsby J.A."/>
            <person name="Tidwell J."/>
            <person name="Bellgard S.E."/>
            <person name="Bellgard M.I."/>
        </authorList>
    </citation>
    <scope>NUCLEOTIDE SEQUENCE</scope>
    <source>
        <tissue evidence="1">Shoot tissue taken approximately 20 cm above the soil surface</tissue>
    </source>
</reference>
<reference evidence="1" key="1">
    <citation type="submission" date="2014-09" db="EMBL/GenBank/DDBJ databases">
        <authorList>
            <person name="Magalhaes I.L.F."/>
            <person name="Oliveira U."/>
            <person name="Santos F.R."/>
            <person name="Vidigal T.H.D.A."/>
            <person name="Brescovit A.D."/>
            <person name="Santos A.J."/>
        </authorList>
    </citation>
    <scope>NUCLEOTIDE SEQUENCE</scope>
    <source>
        <tissue evidence="1">Shoot tissue taken approximately 20 cm above the soil surface</tissue>
    </source>
</reference>
<dbReference type="EMBL" id="GBRH01208913">
    <property type="protein sequence ID" value="JAD88982.1"/>
    <property type="molecule type" value="Transcribed_RNA"/>
</dbReference>